<dbReference type="RefSeq" id="WP_386102076.1">
    <property type="nucleotide sequence ID" value="NZ_JBHUOZ010000003.1"/>
</dbReference>
<name>A0ABW6AAP3_9BACT</name>
<gene>
    <name evidence="3" type="ORF">ACFS6H_17645</name>
</gene>
<evidence type="ECO:0000259" key="2">
    <source>
        <dbReference type="Pfam" id="PF19573"/>
    </source>
</evidence>
<dbReference type="SUPFAM" id="SSF56925">
    <property type="entry name" value="OMPA-like"/>
    <property type="match status" value="1"/>
</dbReference>
<keyword evidence="1" id="KW-0732">Signal</keyword>
<dbReference type="Gene3D" id="2.40.160.20">
    <property type="match status" value="1"/>
</dbReference>
<organism evidence="3 4">
    <name type="scientific">Terrimonas rubra</name>
    <dbReference type="NCBI Taxonomy" id="1035890"/>
    <lineage>
        <taxon>Bacteria</taxon>
        <taxon>Pseudomonadati</taxon>
        <taxon>Bacteroidota</taxon>
        <taxon>Chitinophagia</taxon>
        <taxon>Chitinophagales</taxon>
        <taxon>Chitinophagaceae</taxon>
        <taxon>Terrimonas</taxon>
    </lineage>
</organism>
<comment type="caution">
    <text evidence="3">The sequence shown here is derived from an EMBL/GenBank/DDBJ whole genome shotgun (WGS) entry which is preliminary data.</text>
</comment>
<sequence length="281" mass="31039">MKCILSVLLLMATGFFAQAQKFSLGVFGGLSAYNGDLTEKAFPKKVTNGAIGITGNYELFPKLTLRAGFTYAVVGGADRFSDKPEQQARNLSFETALYEFSAVGEYYFFDLERQFFSPYLMGGAAVYRFNPYAYSDNQKVYLKPLSTEGQGIAGYESSKPYSLTQLALPFGGGVKFAITNNLRLGVEIGFRKLFTDHLDDVSGNYVDEADLLAARGPLAVKMAYRGNELPGGDLYPAKGDQRGSPKANDWYYFTGLHLTYRFGSEKAFNRRNRLGCPTVPL</sequence>
<evidence type="ECO:0000313" key="3">
    <source>
        <dbReference type="EMBL" id="MFD2921550.1"/>
    </source>
</evidence>
<feature type="signal peptide" evidence="1">
    <location>
        <begin position="1"/>
        <end position="19"/>
    </location>
</feature>
<feature type="chain" id="PRO_5045812419" evidence="1">
    <location>
        <begin position="20"/>
        <end position="281"/>
    </location>
</feature>
<reference evidence="4" key="1">
    <citation type="journal article" date="2019" name="Int. J. Syst. Evol. Microbiol.">
        <title>The Global Catalogue of Microorganisms (GCM) 10K type strain sequencing project: providing services to taxonomists for standard genome sequencing and annotation.</title>
        <authorList>
            <consortium name="The Broad Institute Genomics Platform"/>
            <consortium name="The Broad Institute Genome Sequencing Center for Infectious Disease"/>
            <person name="Wu L."/>
            <person name="Ma J."/>
        </authorList>
    </citation>
    <scope>NUCLEOTIDE SEQUENCE [LARGE SCALE GENOMIC DNA]</scope>
    <source>
        <strain evidence="4">KCTC 23299</strain>
    </source>
</reference>
<dbReference type="EMBL" id="JBHUOZ010000003">
    <property type="protein sequence ID" value="MFD2921550.1"/>
    <property type="molecule type" value="Genomic_DNA"/>
</dbReference>
<evidence type="ECO:0000313" key="4">
    <source>
        <dbReference type="Proteomes" id="UP001597511"/>
    </source>
</evidence>
<dbReference type="Pfam" id="PF19573">
    <property type="entry name" value="DUF6089"/>
    <property type="match status" value="1"/>
</dbReference>
<evidence type="ECO:0000256" key="1">
    <source>
        <dbReference type="SAM" id="SignalP"/>
    </source>
</evidence>
<accession>A0ABW6AAP3</accession>
<proteinExistence type="predicted"/>
<keyword evidence="4" id="KW-1185">Reference proteome</keyword>
<dbReference type="Proteomes" id="UP001597511">
    <property type="component" value="Unassembled WGS sequence"/>
</dbReference>
<dbReference type="InterPro" id="IPR011250">
    <property type="entry name" value="OMP/PagP_B-barrel"/>
</dbReference>
<dbReference type="InterPro" id="IPR045743">
    <property type="entry name" value="DUF6089"/>
</dbReference>
<feature type="domain" description="DUF6089" evidence="2">
    <location>
        <begin position="4"/>
        <end position="201"/>
    </location>
</feature>
<protein>
    <submittedName>
        <fullName evidence="3">DUF6089 family protein</fullName>
    </submittedName>
</protein>